<feature type="transmembrane region" description="Helical" evidence="5">
    <location>
        <begin position="29"/>
        <end position="49"/>
    </location>
</feature>
<dbReference type="CDD" id="cd02961">
    <property type="entry name" value="PDI_a_family"/>
    <property type="match status" value="1"/>
</dbReference>
<dbReference type="InterPro" id="IPR039542">
    <property type="entry name" value="Erv_N"/>
</dbReference>
<dbReference type="InterPro" id="IPR013766">
    <property type="entry name" value="Thioredoxin_domain"/>
</dbReference>
<dbReference type="Gene3D" id="3.40.30.10">
    <property type="entry name" value="Glutaredoxin"/>
    <property type="match status" value="1"/>
</dbReference>
<evidence type="ECO:0000256" key="2">
    <source>
        <dbReference type="ARBA" id="ARBA00022692"/>
    </source>
</evidence>
<dbReference type="PANTHER" id="PTHR10984:SF37">
    <property type="entry name" value="PROTEIN DISULFIDE-ISOMERASE 5-3"/>
    <property type="match status" value="1"/>
</dbReference>
<gene>
    <name evidence="7" type="ORF">RMAR1173_LOCUS5448</name>
</gene>
<sequence>MAPSGFKVLDFYRKIPEDFVKQTSVGASLSLCAGIFMLVLFFIELFAFLSTSTETSVILDTNADTQLRINFNITLMDLHCDYAVVDVYDVLGTNTQNISKNIEKWQLDERGVRRIFSGRNREQKDIAHDTHHPSIEELHMNGVHAIPLDDESFDEFLKEHRFSFVNFYAPWCVWCQRLEPTWEAFAEELERLEGTPDELQVDVARVDCVANREVCMQQRIQAFPTLRLFKDGQIFQPDYKQDRTVAALKQYAQNKLELESRMKDWHPKRVERVQAQNKDHPGCMISGTLDVNRVPGNFHIEARSKSHNLNAAMTNLSHIVNHLSFGSPLLVNQKKKLKKFQEYFSNSAPLDGNAYVNPEYHQVFHHFSKVVSTQYSPPGKFFGKPKNILGYQMLSESQMMHYQEQEVPEAKFSYDLSPMAVVVSTTGRRWYDFVTSLCAIIGGTFTVVGLLDSIIHKLAKGDKGL</sequence>
<dbReference type="PROSITE" id="PS00194">
    <property type="entry name" value="THIOREDOXIN_1"/>
    <property type="match status" value="1"/>
</dbReference>
<comment type="subcellular location">
    <subcellularLocation>
        <location evidence="1">Membrane</location>
    </subcellularLocation>
</comment>
<accession>A0A7S2RKA3</accession>
<evidence type="ECO:0000256" key="3">
    <source>
        <dbReference type="ARBA" id="ARBA00022989"/>
    </source>
</evidence>
<evidence type="ECO:0000256" key="1">
    <source>
        <dbReference type="ARBA" id="ARBA00004370"/>
    </source>
</evidence>
<dbReference type="GO" id="GO:0005783">
    <property type="term" value="C:endoplasmic reticulum"/>
    <property type="evidence" value="ECO:0007669"/>
    <property type="project" value="TreeGrafter"/>
</dbReference>
<dbReference type="PROSITE" id="PS51352">
    <property type="entry name" value="THIOREDOXIN_2"/>
    <property type="match status" value="1"/>
</dbReference>
<dbReference type="Pfam" id="PF00085">
    <property type="entry name" value="Thioredoxin"/>
    <property type="match status" value="1"/>
</dbReference>
<evidence type="ECO:0000313" key="7">
    <source>
        <dbReference type="EMBL" id="CAD9673588.1"/>
    </source>
</evidence>
<evidence type="ECO:0000256" key="5">
    <source>
        <dbReference type="SAM" id="Phobius"/>
    </source>
</evidence>
<keyword evidence="2 5" id="KW-0812">Transmembrane</keyword>
<reference evidence="7" key="1">
    <citation type="submission" date="2021-01" db="EMBL/GenBank/DDBJ databases">
        <authorList>
            <person name="Corre E."/>
            <person name="Pelletier E."/>
            <person name="Niang G."/>
            <person name="Scheremetjew M."/>
            <person name="Finn R."/>
            <person name="Kale V."/>
            <person name="Holt S."/>
            <person name="Cochrane G."/>
            <person name="Meng A."/>
            <person name="Brown T."/>
            <person name="Cohen L."/>
        </authorList>
    </citation>
    <scope>NUCLEOTIDE SEQUENCE</scope>
    <source>
        <strain evidence="7">CCMP1243</strain>
    </source>
</reference>
<protein>
    <recommendedName>
        <fullName evidence="6">Thioredoxin domain-containing protein</fullName>
    </recommendedName>
</protein>
<dbReference type="InterPro" id="IPR012936">
    <property type="entry name" value="Erv_C"/>
</dbReference>
<organism evidence="7">
    <name type="scientific">Rhizochromulina marina</name>
    <dbReference type="NCBI Taxonomy" id="1034831"/>
    <lineage>
        <taxon>Eukaryota</taxon>
        <taxon>Sar</taxon>
        <taxon>Stramenopiles</taxon>
        <taxon>Ochrophyta</taxon>
        <taxon>Dictyochophyceae</taxon>
        <taxon>Rhizochromulinales</taxon>
        <taxon>Rhizochromulina</taxon>
    </lineage>
</organism>
<dbReference type="PANTHER" id="PTHR10984">
    <property type="entry name" value="ENDOPLASMIC RETICULUM-GOLGI INTERMEDIATE COMPARTMENT PROTEIN"/>
    <property type="match status" value="1"/>
</dbReference>
<keyword evidence="3 5" id="KW-1133">Transmembrane helix</keyword>
<proteinExistence type="predicted"/>
<dbReference type="Pfam" id="PF13850">
    <property type="entry name" value="ERGIC_N"/>
    <property type="match status" value="1"/>
</dbReference>
<dbReference type="EMBL" id="HBHJ01008390">
    <property type="protein sequence ID" value="CAD9673588.1"/>
    <property type="molecule type" value="Transcribed_RNA"/>
</dbReference>
<dbReference type="GO" id="GO:0016020">
    <property type="term" value="C:membrane"/>
    <property type="evidence" value="ECO:0007669"/>
    <property type="project" value="UniProtKB-SubCell"/>
</dbReference>
<dbReference type="AlphaFoldDB" id="A0A7S2RKA3"/>
<dbReference type="SUPFAM" id="SSF52833">
    <property type="entry name" value="Thioredoxin-like"/>
    <property type="match status" value="1"/>
</dbReference>
<feature type="domain" description="Thioredoxin" evidence="6">
    <location>
        <begin position="126"/>
        <end position="257"/>
    </location>
</feature>
<evidence type="ECO:0000259" key="6">
    <source>
        <dbReference type="PROSITE" id="PS51352"/>
    </source>
</evidence>
<name>A0A7S2RKA3_9STRA</name>
<feature type="transmembrane region" description="Helical" evidence="5">
    <location>
        <begin position="430"/>
        <end position="451"/>
    </location>
</feature>
<dbReference type="InterPro" id="IPR045888">
    <property type="entry name" value="Erv"/>
</dbReference>
<dbReference type="InterPro" id="IPR036249">
    <property type="entry name" value="Thioredoxin-like_sf"/>
</dbReference>
<keyword evidence="4 5" id="KW-0472">Membrane</keyword>
<dbReference type="GO" id="GO:0030134">
    <property type="term" value="C:COPII-coated ER to Golgi transport vesicle"/>
    <property type="evidence" value="ECO:0007669"/>
    <property type="project" value="TreeGrafter"/>
</dbReference>
<dbReference type="Pfam" id="PF07970">
    <property type="entry name" value="COPIIcoated_ERV"/>
    <property type="match status" value="1"/>
</dbReference>
<evidence type="ECO:0000256" key="4">
    <source>
        <dbReference type="ARBA" id="ARBA00023136"/>
    </source>
</evidence>
<dbReference type="InterPro" id="IPR017937">
    <property type="entry name" value="Thioredoxin_CS"/>
</dbReference>